<dbReference type="KEGG" id="mane:DP065_02280"/>
<evidence type="ECO:0000256" key="1">
    <source>
        <dbReference type="SAM" id="Coils"/>
    </source>
</evidence>
<dbReference type="NCBIfam" id="NF045847">
    <property type="entry name" value="MGA1079_SerProt"/>
    <property type="match status" value="1"/>
</dbReference>
<proteinExistence type="predicted"/>
<sequence length="1581" mass="183818">MNKKSKILLTSLVSLGLIGLPLISVSCKKEQKEQPTKKDYYKEEIHPLLIEFDSFKLELKALKIDQYIDKVDQFLAQHNFIDLENKSIDELKLIKPKLIEASNQAKALIKEIKDYLKAKDDKIINTKKTNIESITLLVAKLKAQIDEAKKIDWNLSEIENYVTNLNYGLDNSIEELSDIINILNGHSKYINQNYNSLKVKFITEYQTKITNKINEINHLKNKYINVKLETNGFSFLKEQNYETIEEIIKLKPTLEYLNTKYIDLENKYNQFLNENEEYKNELGRLLEFHIEKKYQSFVPNLNVLSINDSNIDLYIKNNLESLNVNNLKFKELSIDETNSNQLNLKYTAINPQNNSEVEVIKNIVIENDINPYLDQIQYNNLDDLFKLDYKNLNRIFFSELVNFQDSLIKPKKEIVNNYFSFKIKANSFKVIDNHLEAKVQFINKNKVLKELKLQTANKIDFLDAKYENIKIKLKEDFLNSQYYLNGLEDSNRINYFFNTKFATEAEKLNKNSFNINLVTNPFENDKTLTYEEKKSIITKTLSSIIDNIKINDFNVVNWKLVNLSETDIYTIDNFSNIATFKMILFDADNQEHEYLFNLKSQDYLQIEEDNQNLETIKAMLTSRNGSEIFKHIKLKTDLTNSDLIAKEGLSRFEELFELSKLGRYQIAIKNKDQAIVDNLKGSITLKFTYTKNGKLANQYNPSNSSAVIVINYFKPMNYFDIKPKNNEWFSDADFISLEYKKPNQTIQNQINEINATDFEYNLANGKKIISVEEILEQKAYSSLNYLFNFTGSTEVPKEDGNFDNSGFENPEVPPAINHENLYSYFDKETKVNVNDLARDFFIYYYDVNGSSRNNVGALSFKLGFINKKDNNIRFHTSQKITLINLKNDFKNEYYPEIIANNITFNDLFIDYNGDGFITKGIKNYLPSDLINMFADPNQKQLLDQLIRVKGVQKYNHFAIAPTDFKIAEFKLPNNHDGEIYFRLKYEKNNVIKQAKQWFKLTGLKADPNSPTQSIANQNELANLLDGNTNSLNHHMTKIFLEKNQIFRNRNIELSQNDNNWILNNEKTKASWLLKNDYLKHFVNNNDLKLHLHLYAGPIILDDLRSKRIRELNTGIQFNLDYHRLKEGFVIQNETSTFNTKNGSIHIEYSIKATLKAEGILFELQLTNPNYKLQMGDYINSTKSSLFDIFDSSNSLWNTFNPEKAFYIDKYASFLNVSYSNSIGNEVFSENKSNEFNYKLMSYTQENTPLVLYSKDNEIDPFAYNPNQNLFYKFHDGYKLNTTYLHQNYEQSAFFKNLTARSVAFNRGSALMIGKANKDPNSGIFYLLTNNHVLGVDNNTAHNNEFNGSFLITRYGNNFGNNKKNGFGYWGGLYASYVSVLPIWTGRNQISKDDSLKNQFVDLTIFAVDVNKIIAQAKAEAKYETAKFYENWFNLPNLKFNDIGNYYSMFMPKNQATNLGFVGFPYGKQAGYIINRVVVDDTRYIFNKQFDYMPTYYNAGNSGTGVIDNQGNYVTTINSGSPLKSLTSYKFNNTAYDYFGLDKINFFNQANTNSLSSNILKFNAKKPNEFALPFYWEEHNEN</sequence>
<reference evidence="3" key="1">
    <citation type="submission" date="2018-06" db="EMBL/GenBank/DDBJ databases">
        <title>Complete genome sequences of Mycoplasma anatis, M. anseris and M. cloacale type strains.</title>
        <authorList>
            <person name="Grozner D."/>
            <person name="Forro B."/>
            <person name="Sulyok K.M."/>
            <person name="Marton S."/>
            <person name="Kreizinger Z."/>
            <person name="Banyai K."/>
            <person name="Gyuranecz M."/>
        </authorList>
    </citation>
    <scope>NUCLEOTIDE SEQUENCE [LARGE SCALE GENOMIC DNA]</scope>
    <source>
        <strain evidence="3">ATCC 49234</strain>
    </source>
</reference>
<protein>
    <submittedName>
        <fullName evidence="2">Uncharacterized protein</fullName>
    </submittedName>
</protein>
<evidence type="ECO:0000313" key="2">
    <source>
        <dbReference type="EMBL" id="AWX69569.1"/>
    </source>
</evidence>
<dbReference type="RefSeq" id="WP_033178980.1">
    <property type="nucleotide sequence ID" value="NZ_CP030140.1"/>
</dbReference>
<dbReference type="PROSITE" id="PS51257">
    <property type="entry name" value="PROKAR_LIPOPROTEIN"/>
    <property type="match status" value="1"/>
</dbReference>
<organism evidence="2 3">
    <name type="scientific">[Mycoplasma] anseris</name>
    <dbReference type="NCBI Taxonomy" id="92400"/>
    <lineage>
        <taxon>Bacteria</taxon>
        <taxon>Bacillati</taxon>
        <taxon>Mycoplasmatota</taxon>
        <taxon>Mycoplasmoidales</taxon>
        <taxon>Metamycoplasmataceae</taxon>
        <taxon>Metamycoplasma</taxon>
    </lineage>
</organism>
<feature type="coiled-coil region" evidence="1">
    <location>
        <begin position="98"/>
        <end position="151"/>
    </location>
</feature>
<dbReference type="EMBL" id="CP030140">
    <property type="protein sequence ID" value="AWX69569.1"/>
    <property type="molecule type" value="Genomic_DNA"/>
</dbReference>
<feature type="coiled-coil region" evidence="1">
    <location>
        <begin position="254"/>
        <end position="281"/>
    </location>
</feature>
<evidence type="ECO:0000313" key="3">
    <source>
        <dbReference type="Proteomes" id="UP000250218"/>
    </source>
</evidence>
<keyword evidence="3" id="KW-1185">Reference proteome</keyword>
<dbReference type="Proteomes" id="UP000250218">
    <property type="component" value="Chromosome"/>
</dbReference>
<accession>A0A2Z4NDD8</accession>
<name>A0A2Z4NDD8_9BACT</name>
<gene>
    <name evidence="2" type="ORF">DP065_02280</name>
</gene>
<keyword evidence="1" id="KW-0175">Coiled coil</keyword>